<dbReference type="InterPro" id="IPR006202">
    <property type="entry name" value="Neur_chan_lig-bd"/>
</dbReference>
<feature type="domain" description="Neurotransmitter-gated ion-channel ligand-binding" evidence="19">
    <location>
        <begin position="651"/>
        <end position="857"/>
    </location>
</feature>
<dbReference type="Gene3D" id="1.20.58.390">
    <property type="entry name" value="Neurotransmitter-gated ion-channel transmembrane domain"/>
    <property type="match status" value="2"/>
</dbReference>
<dbReference type="GO" id="GO:0015078">
    <property type="term" value="F:proton transmembrane transporter activity"/>
    <property type="evidence" value="ECO:0007669"/>
    <property type="project" value="InterPro"/>
</dbReference>
<keyword evidence="12 17" id="KW-0472">Membrane</keyword>
<protein>
    <recommendedName>
        <fullName evidence="14">ATP synthase lipid-binding protein</fullName>
    </recommendedName>
    <alternativeName>
        <fullName evidence="15">ATPase protein 9</fullName>
    </alternativeName>
    <alternativeName>
        <fullName evidence="13">ATPase subunit c</fullName>
    </alternativeName>
</protein>
<feature type="region of interest" description="Disordered" evidence="16">
    <location>
        <begin position="181"/>
        <end position="281"/>
    </location>
</feature>
<dbReference type="PROSITE" id="PS00605">
    <property type="entry name" value="ATPASE_C"/>
    <property type="match status" value="1"/>
</dbReference>
<dbReference type="GO" id="GO:0031966">
    <property type="term" value="C:mitochondrial membrane"/>
    <property type="evidence" value="ECO:0007669"/>
    <property type="project" value="UniProtKB-SubCell"/>
</dbReference>
<evidence type="ECO:0000256" key="10">
    <source>
        <dbReference type="ARBA" id="ARBA00023121"/>
    </source>
</evidence>
<keyword evidence="8 17" id="KW-1133">Transmembrane helix</keyword>
<dbReference type="InterPro" id="IPR020537">
    <property type="entry name" value="ATP_synth_F0_csu_DDCD_BS"/>
</dbReference>
<dbReference type="Pfam" id="PF02932">
    <property type="entry name" value="Neur_chan_memb"/>
    <property type="match status" value="1"/>
</dbReference>
<dbReference type="EMBL" id="JAUYZG010000014">
    <property type="protein sequence ID" value="KAK2888930.1"/>
    <property type="molecule type" value="Genomic_DNA"/>
</dbReference>
<feature type="compositionally biased region" description="Basic and acidic residues" evidence="16">
    <location>
        <begin position="360"/>
        <end position="369"/>
    </location>
</feature>
<feature type="region of interest" description="Disordered" evidence="16">
    <location>
        <begin position="350"/>
        <end position="448"/>
    </location>
</feature>
<dbReference type="HAMAP" id="MF_01396">
    <property type="entry name" value="ATP_synth_c_bact"/>
    <property type="match status" value="1"/>
</dbReference>
<dbReference type="SUPFAM" id="SSF90112">
    <property type="entry name" value="Neurotransmitter-gated ion-channel transmembrane pore"/>
    <property type="match status" value="1"/>
</dbReference>
<feature type="transmembrane region" description="Helical" evidence="17">
    <location>
        <begin position="571"/>
        <end position="592"/>
    </location>
</feature>
<evidence type="ECO:0000256" key="1">
    <source>
        <dbReference type="ARBA" id="ARBA00004225"/>
    </source>
</evidence>
<dbReference type="CDD" id="cd19064">
    <property type="entry name" value="LGIC_TM_nAChR"/>
    <property type="match status" value="1"/>
</dbReference>
<dbReference type="SUPFAM" id="SSF81333">
    <property type="entry name" value="F1F0 ATP synthase subunit C"/>
    <property type="match status" value="1"/>
</dbReference>
<dbReference type="CDD" id="cd19014">
    <property type="entry name" value="LGIC_ECD_nAChR_A1"/>
    <property type="match status" value="1"/>
</dbReference>
<feature type="compositionally biased region" description="Low complexity" evidence="16">
    <location>
        <begin position="419"/>
        <end position="429"/>
    </location>
</feature>
<keyword evidence="11" id="KW-0496">Mitochondrion</keyword>
<evidence type="ECO:0000256" key="2">
    <source>
        <dbReference type="ARBA" id="ARBA00006704"/>
    </source>
</evidence>
<evidence type="ECO:0000259" key="21">
    <source>
        <dbReference type="Pfam" id="PF10058"/>
    </source>
</evidence>
<evidence type="ECO:0000256" key="16">
    <source>
        <dbReference type="SAM" id="MobiDB-lite"/>
    </source>
</evidence>
<feature type="transmembrane region" description="Helical" evidence="17">
    <location>
        <begin position="533"/>
        <end position="559"/>
    </location>
</feature>
<feature type="transmembrane region" description="Helical" evidence="17">
    <location>
        <begin position="85"/>
        <end position="104"/>
    </location>
</feature>
<dbReference type="GO" id="GO:0045259">
    <property type="term" value="C:proton-transporting ATP synthase complex"/>
    <property type="evidence" value="ECO:0007669"/>
    <property type="project" value="UniProtKB-KW"/>
</dbReference>
<dbReference type="InterPro" id="IPR036719">
    <property type="entry name" value="Neuro-gated_channel_TM_sf"/>
</dbReference>
<evidence type="ECO:0000256" key="6">
    <source>
        <dbReference type="ARBA" id="ARBA00022692"/>
    </source>
</evidence>
<comment type="similarity">
    <text evidence="2">Belongs to the ATPase C chain family.</text>
</comment>
<comment type="subcellular location">
    <subcellularLocation>
        <location evidence="1">Mitochondrion membrane</location>
        <topology evidence="1">Multi-pass membrane protein</topology>
    </subcellularLocation>
</comment>
<evidence type="ECO:0000313" key="22">
    <source>
        <dbReference type="EMBL" id="KAK2888930.1"/>
    </source>
</evidence>
<keyword evidence="4" id="KW-0488">Methylation</keyword>
<dbReference type="Gene3D" id="1.20.20.10">
    <property type="entry name" value="F1F0 ATP synthase subunit C"/>
    <property type="match status" value="1"/>
</dbReference>
<comment type="caution">
    <text evidence="22">The sequence shown here is derived from an EMBL/GenBank/DDBJ whole genome shotgun (WGS) entry which is preliminary data.</text>
</comment>
<dbReference type="PROSITE" id="PS00236">
    <property type="entry name" value="NEUROTR_ION_CHANNEL"/>
    <property type="match status" value="1"/>
</dbReference>
<dbReference type="GO" id="GO:0005230">
    <property type="term" value="F:extracellular ligand-gated monoatomic ion channel activity"/>
    <property type="evidence" value="ECO:0007669"/>
    <property type="project" value="InterPro"/>
</dbReference>
<evidence type="ECO:0000256" key="7">
    <source>
        <dbReference type="ARBA" id="ARBA00022781"/>
    </source>
</evidence>
<keyword evidence="10" id="KW-0446">Lipid-binding</keyword>
<dbReference type="CDD" id="cd18182">
    <property type="entry name" value="ATP-synt_Fo_c_ATP5G3"/>
    <property type="match status" value="1"/>
</dbReference>
<evidence type="ECO:0000256" key="12">
    <source>
        <dbReference type="ARBA" id="ARBA00023136"/>
    </source>
</evidence>
<proteinExistence type="inferred from homology"/>
<name>A0AA88PGC2_9TELE</name>
<feature type="domain" description="Lunapark zinc ribbon" evidence="21">
    <location>
        <begin position="295"/>
        <end position="344"/>
    </location>
</feature>
<dbReference type="InterPro" id="IPR002379">
    <property type="entry name" value="ATPase_proteolipid_c-like_dom"/>
</dbReference>
<keyword evidence="3" id="KW-0813">Transport</keyword>
<dbReference type="InterPro" id="IPR035921">
    <property type="entry name" value="F/V-ATP_Csub_sf"/>
</dbReference>
<feature type="compositionally biased region" description="Polar residues" evidence="16">
    <location>
        <begin position="249"/>
        <end position="259"/>
    </location>
</feature>
<evidence type="ECO:0000256" key="14">
    <source>
        <dbReference type="ARBA" id="ARBA00032304"/>
    </source>
</evidence>
<dbReference type="InterPro" id="IPR006029">
    <property type="entry name" value="Neurotrans-gated_channel_TM"/>
</dbReference>
<dbReference type="PANTHER" id="PTHR18945">
    <property type="entry name" value="NEUROTRANSMITTER GATED ION CHANNEL"/>
    <property type="match status" value="1"/>
</dbReference>
<dbReference type="Pfam" id="PF02931">
    <property type="entry name" value="Neur_chan_LBD"/>
    <property type="match status" value="1"/>
</dbReference>
<dbReference type="Pfam" id="PF10058">
    <property type="entry name" value="Zn_ribbon_10"/>
    <property type="match status" value="1"/>
</dbReference>
<evidence type="ECO:0000256" key="13">
    <source>
        <dbReference type="ARBA" id="ARBA00029852"/>
    </source>
</evidence>
<dbReference type="GO" id="GO:0004888">
    <property type="term" value="F:transmembrane signaling receptor activity"/>
    <property type="evidence" value="ECO:0007669"/>
    <property type="project" value="InterPro"/>
</dbReference>
<evidence type="ECO:0000313" key="23">
    <source>
        <dbReference type="Proteomes" id="UP001187343"/>
    </source>
</evidence>
<dbReference type="FunFam" id="2.70.170.10:FF:000019">
    <property type="entry name" value="Putative acetylcholine receptor subunit alpha"/>
    <property type="match status" value="1"/>
</dbReference>
<organism evidence="22 23">
    <name type="scientific">Cirrhinus molitorella</name>
    <name type="common">mud carp</name>
    <dbReference type="NCBI Taxonomy" id="172907"/>
    <lineage>
        <taxon>Eukaryota</taxon>
        <taxon>Metazoa</taxon>
        <taxon>Chordata</taxon>
        <taxon>Craniata</taxon>
        <taxon>Vertebrata</taxon>
        <taxon>Euteleostomi</taxon>
        <taxon>Actinopterygii</taxon>
        <taxon>Neopterygii</taxon>
        <taxon>Teleostei</taxon>
        <taxon>Ostariophysi</taxon>
        <taxon>Cypriniformes</taxon>
        <taxon>Cyprinidae</taxon>
        <taxon>Labeoninae</taxon>
        <taxon>Labeonini</taxon>
        <taxon>Cirrhinus</taxon>
    </lineage>
</organism>
<evidence type="ECO:0000256" key="17">
    <source>
        <dbReference type="SAM" id="Phobius"/>
    </source>
</evidence>
<feature type="domain" description="Neurotransmitter-gated ion-channel transmembrane" evidence="20">
    <location>
        <begin position="865"/>
        <end position="1062"/>
    </location>
</feature>
<evidence type="ECO:0000256" key="11">
    <source>
        <dbReference type="ARBA" id="ARBA00023128"/>
    </source>
</evidence>
<evidence type="ECO:0000256" key="15">
    <source>
        <dbReference type="ARBA" id="ARBA00033111"/>
    </source>
</evidence>
<evidence type="ECO:0000259" key="18">
    <source>
        <dbReference type="Pfam" id="PF00137"/>
    </source>
</evidence>
<feature type="transmembrane region" description="Helical" evidence="17">
    <location>
        <begin position="924"/>
        <end position="943"/>
    </location>
</feature>
<dbReference type="InterPro" id="IPR038662">
    <property type="entry name" value="ATP_synth_F0_csu_sf"/>
</dbReference>
<dbReference type="AlphaFoldDB" id="A0AA88PGC2"/>
<evidence type="ECO:0000256" key="8">
    <source>
        <dbReference type="ARBA" id="ARBA00022989"/>
    </source>
</evidence>
<evidence type="ECO:0000256" key="4">
    <source>
        <dbReference type="ARBA" id="ARBA00022481"/>
    </source>
</evidence>
<keyword evidence="6 17" id="KW-0812">Transmembrane</keyword>
<dbReference type="InterPro" id="IPR019273">
    <property type="entry name" value="Lunapark_Znf"/>
</dbReference>
<evidence type="ECO:0000256" key="5">
    <source>
        <dbReference type="ARBA" id="ARBA00022547"/>
    </source>
</evidence>
<dbReference type="NCBIfam" id="TIGR00860">
    <property type="entry name" value="LIC"/>
    <property type="match status" value="1"/>
</dbReference>
<dbReference type="InterPro" id="IPR006201">
    <property type="entry name" value="Neur_channel"/>
</dbReference>
<dbReference type="FunFam" id="1.20.58.390:FF:000013">
    <property type="entry name" value="Putative acetylcholine receptor subunit alpha"/>
    <property type="match status" value="1"/>
</dbReference>
<dbReference type="FunFam" id="1.20.20.10:FF:000003">
    <property type="entry name" value="Atp synthase f complex subunit mitochondrial"/>
    <property type="match status" value="1"/>
</dbReference>
<sequence>MYFIVEEQVSASGHYGVIRTGRGPLQPIAVERCGFAVLTMGAIISRWKTKPSTVELLESLDKDIKDLEEFRAKNQRLLKLWVGRLLFYSSALYLITCLCVYYLYFPEQWSARIITALPLLFFPALVLLVRKLLIFLFSKRTERNNEKLDDLKTQKRKILEEVMETETYKNAKVILERFDPESKKKAEAEATPVRPHMTPRPGQDLRQRHVAMATPGPVPSPMSPGATPLRGAPGGPPEKGLAGAGASPTGATQAETPQQMMRRSMSPYSPGPGSGMRPPGPPLARPILPRERSSVDRVIEYLVGDGPQNRYALICQQCFSHNGMALKEEFEYVAFRCAYCYFMNPARKTRPQAPRLPEFSFERRLRSESPETQSSAATETPEDSDAPEDDIERTTTAEPQDPIAEDPPAAHESEEEEAQSQQSPSPSEDVQQEELLSGSTSAAGDRRGFIPHYSQRTQSNMYACAKFVSTPALVRSGSRALYRPLSASVLSRPDVSSAEASPSFLPQTAISQVAVRGFQTSAVSRDIDTAAKFIGAGAATVGVAGSGAGIGTVFGSLIIGYARNPSLKQQLFSYAILGFALSEAMGLFCLMLPAHATSGLNNTAAHTEFSYRQDAVAYTDFLTHKKEMKNLILILPILPFLFGPALCSEDETKLVRTLFTGYNKVVRPVSHFKDPVVVTVGLQLIQLISVDEVNQIVTSNVRLKQQWKDVNLKWNPDDYGGIRKIRIPSTDIWKPDLVLYNNADGDFAIVHETKVLLEHTGMITWTPPAIFKSYCEIVVLHFPFDLQNCSMKLGTWTYDGNLVIINPDSDRPDLSNFMESGEWVMKDYKSWKHWVYYACCPETPYLDITYHFLLLRLPLYFIVNVIIPCMLFSFLTGLVFYLPTDSGEKMTLSISVLLSLTVFLLVIVELIPSTSSAVPLIGKYMLFTMIFVIASIIITVIVINTHHRSPSTHTMPAWVRKIFIDTIPNLMFFSTMKRPSQERQEKRLFPADFDISDISGKPMPASVTYHSPITKNPDVRSAIEGVKYIADTMKSDEESNNAAEEWKFVAMVLDHILLCVFMARRTRRKKTQTTGLSERR</sequence>
<feature type="transmembrane region" description="Helical" evidence="17">
    <location>
        <begin position="859"/>
        <end position="882"/>
    </location>
</feature>
<dbReference type="InterPro" id="IPR018000">
    <property type="entry name" value="Neurotransmitter_ion_chnl_CS"/>
</dbReference>
<gene>
    <name evidence="22" type="ORF">Q8A67_014305</name>
</gene>
<dbReference type="PRINTS" id="PR00124">
    <property type="entry name" value="ATPASEC"/>
</dbReference>
<feature type="compositionally biased region" description="Acidic residues" evidence="16">
    <location>
        <begin position="380"/>
        <end position="391"/>
    </location>
</feature>
<dbReference type="InterPro" id="IPR036734">
    <property type="entry name" value="Neur_chan_lig-bd_sf"/>
</dbReference>
<keyword evidence="5" id="KW-0138">CF(0)</keyword>
<evidence type="ECO:0000259" key="19">
    <source>
        <dbReference type="Pfam" id="PF02931"/>
    </source>
</evidence>
<feature type="domain" description="V-ATPase proteolipid subunit C-like" evidence="18">
    <location>
        <begin position="534"/>
        <end position="591"/>
    </location>
</feature>
<evidence type="ECO:0000259" key="20">
    <source>
        <dbReference type="Pfam" id="PF02932"/>
    </source>
</evidence>
<evidence type="ECO:0000256" key="3">
    <source>
        <dbReference type="ARBA" id="ARBA00022448"/>
    </source>
</evidence>
<accession>A0AA88PGC2</accession>
<dbReference type="Gene3D" id="2.70.170.10">
    <property type="entry name" value="Neurotransmitter-gated ion-channel ligand-binding domain"/>
    <property type="match status" value="1"/>
</dbReference>
<dbReference type="GO" id="GO:0008289">
    <property type="term" value="F:lipid binding"/>
    <property type="evidence" value="ECO:0007669"/>
    <property type="project" value="UniProtKB-KW"/>
</dbReference>
<feature type="transmembrane region" description="Helical" evidence="17">
    <location>
        <begin position="116"/>
        <end position="137"/>
    </location>
</feature>
<dbReference type="InterPro" id="IPR000454">
    <property type="entry name" value="ATP_synth_F0_csu"/>
</dbReference>
<dbReference type="Proteomes" id="UP001187343">
    <property type="component" value="Unassembled WGS sequence"/>
</dbReference>
<dbReference type="GO" id="GO:0033177">
    <property type="term" value="C:proton-transporting two-sector ATPase complex, proton-transporting domain"/>
    <property type="evidence" value="ECO:0007669"/>
    <property type="project" value="InterPro"/>
</dbReference>
<reference evidence="22" key="1">
    <citation type="submission" date="2023-08" db="EMBL/GenBank/DDBJ databases">
        <title>Chromosome-level Genome Assembly of mud carp (Cirrhinus molitorella).</title>
        <authorList>
            <person name="Liu H."/>
        </authorList>
    </citation>
    <scope>NUCLEOTIDE SEQUENCE</scope>
    <source>
        <strain evidence="22">Prfri</strain>
        <tissue evidence="22">Muscle</tissue>
    </source>
</reference>
<feature type="transmembrane region" description="Helical" evidence="17">
    <location>
        <begin position="894"/>
        <end position="912"/>
    </location>
</feature>
<dbReference type="GO" id="GO:0015986">
    <property type="term" value="P:proton motive force-driven ATP synthesis"/>
    <property type="evidence" value="ECO:0007669"/>
    <property type="project" value="InterPro"/>
</dbReference>
<dbReference type="InterPro" id="IPR038050">
    <property type="entry name" value="Neuro_actylchol_rec"/>
</dbReference>
<dbReference type="SUPFAM" id="SSF63712">
    <property type="entry name" value="Nicotinic receptor ligand binding domain-like"/>
    <property type="match status" value="1"/>
</dbReference>
<keyword evidence="9" id="KW-0406">Ion transport</keyword>
<evidence type="ECO:0000256" key="9">
    <source>
        <dbReference type="ARBA" id="ARBA00023065"/>
    </source>
</evidence>
<keyword evidence="7" id="KW-0375">Hydrogen ion transport</keyword>
<keyword evidence="23" id="KW-1185">Reference proteome</keyword>
<dbReference type="Pfam" id="PF00137">
    <property type="entry name" value="ATP-synt_C"/>
    <property type="match status" value="1"/>
</dbReference>